<dbReference type="SUPFAM" id="SSF48024">
    <property type="entry name" value="N-terminal domain of DnaB helicase"/>
    <property type="match status" value="1"/>
</dbReference>
<dbReference type="InterPro" id="IPR016136">
    <property type="entry name" value="DNA_helicase_N/primase_C"/>
</dbReference>
<evidence type="ECO:0000259" key="12">
    <source>
        <dbReference type="PROSITE" id="PS51199"/>
    </source>
</evidence>
<evidence type="ECO:0000256" key="2">
    <source>
        <dbReference type="ARBA" id="ARBA00022515"/>
    </source>
</evidence>
<evidence type="ECO:0000256" key="9">
    <source>
        <dbReference type="ARBA" id="ARBA00023235"/>
    </source>
</evidence>
<dbReference type="SUPFAM" id="SSF52540">
    <property type="entry name" value="P-loop containing nucleoside triphosphate hydrolases"/>
    <property type="match status" value="1"/>
</dbReference>
<gene>
    <name evidence="13" type="ORF">H9810_06410</name>
</gene>
<dbReference type="InterPro" id="IPR003593">
    <property type="entry name" value="AAA+_ATPase"/>
</dbReference>
<dbReference type="SMART" id="SM00382">
    <property type="entry name" value="AAA"/>
    <property type="match status" value="1"/>
</dbReference>
<dbReference type="PROSITE" id="PS51199">
    <property type="entry name" value="SF4_HELICASE"/>
    <property type="match status" value="1"/>
</dbReference>
<comment type="catalytic activity">
    <reaction evidence="11">
        <text>ATP + H2O = ADP + phosphate + H(+)</text>
        <dbReference type="Rhea" id="RHEA:13065"/>
        <dbReference type="ChEBI" id="CHEBI:15377"/>
        <dbReference type="ChEBI" id="CHEBI:15378"/>
        <dbReference type="ChEBI" id="CHEBI:30616"/>
        <dbReference type="ChEBI" id="CHEBI:43474"/>
        <dbReference type="ChEBI" id="CHEBI:456216"/>
        <dbReference type="EC" id="5.6.2.3"/>
    </reaction>
</comment>
<keyword evidence="9" id="KW-0413">Isomerase</keyword>
<name>A0A9D2F294_9FIRM</name>
<sequence>MDKQTPQQRHQLAFLGAALLVPDKAKVNIMRMSPAMFDEGALRDIFTAIYQLCFEGKGIDPLTVACRAGDQHRQLIVYAAQTCPSVSHLDDYETLVVEDWRQRLLQEAIAAAQLSGESSDALCSRLRAALNVQDAIAAQQLDSSAQEFDAVLDRTVKALRDPDTTLKTGWAQVDEFGLLERTNTVVLAGRPGCGKTDFAINLAARLSKKYRVYYLTLEETDVKLMSRILSKATRIDAGRMRDKKLTTQEYGIIEHAKSAMQRHHNMVLEDGSNMTVDGIRARLLKHKPDVAFIDHIGLISATDHRAKEYERLSEITRQLKVMAMQLGIVIVELCQLNRQVVRGGGAYATLADLRGSGTIEQDANGVIFVRNLPAETSDTLHDTNDYRESGILVGKNRGGGLGEVRMQWRPQYHDWLPDGAVYPQDEGGNAGPVFPET</sequence>
<evidence type="ECO:0000256" key="8">
    <source>
        <dbReference type="ARBA" id="ARBA00023125"/>
    </source>
</evidence>
<organism evidence="13 14">
    <name type="scientific">Candidatus Gemmiger excrementavium</name>
    <dbReference type="NCBI Taxonomy" id="2838608"/>
    <lineage>
        <taxon>Bacteria</taxon>
        <taxon>Bacillati</taxon>
        <taxon>Bacillota</taxon>
        <taxon>Clostridia</taxon>
        <taxon>Eubacteriales</taxon>
        <taxon>Gemmiger</taxon>
    </lineage>
</organism>
<dbReference type="Gene3D" id="1.10.860.10">
    <property type="entry name" value="DNAb Helicase, Chain A"/>
    <property type="match status" value="1"/>
</dbReference>
<evidence type="ECO:0000256" key="7">
    <source>
        <dbReference type="ARBA" id="ARBA00022840"/>
    </source>
</evidence>
<reference evidence="13" key="1">
    <citation type="journal article" date="2021" name="PeerJ">
        <title>Extensive microbial diversity within the chicken gut microbiome revealed by metagenomics and culture.</title>
        <authorList>
            <person name="Gilroy R."/>
            <person name="Ravi A."/>
            <person name="Getino M."/>
            <person name="Pursley I."/>
            <person name="Horton D.L."/>
            <person name="Alikhan N.F."/>
            <person name="Baker D."/>
            <person name="Gharbi K."/>
            <person name="Hall N."/>
            <person name="Watson M."/>
            <person name="Adriaenssens E.M."/>
            <person name="Foster-Nyarko E."/>
            <person name="Jarju S."/>
            <person name="Secka A."/>
            <person name="Antonio M."/>
            <person name="Oren A."/>
            <person name="Chaudhuri R.R."/>
            <person name="La Ragione R."/>
            <person name="Hildebrand F."/>
            <person name="Pallen M.J."/>
        </authorList>
    </citation>
    <scope>NUCLEOTIDE SEQUENCE</scope>
    <source>
        <strain evidence="13">3436</strain>
    </source>
</reference>
<keyword evidence="8" id="KW-0238">DNA-binding</keyword>
<dbReference type="EMBL" id="DXBO01000096">
    <property type="protein sequence ID" value="HIZ48328.1"/>
    <property type="molecule type" value="Genomic_DNA"/>
</dbReference>
<keyword evidence="7" id="KW-0067">ATP-binding</keyword>
<evidence type="ECO:0000256" key="3">
    <source>
        <dbReference type="ARBA" id="ARBA00022705"/>
    </source>
</evidence>
<protein>
    <recommendedName>
        <fullName evidence="10">DNA 5'-3' helicase</fullName>
        <ecNumber evidence="10">5.6.2.3</ecNumber>
    </recommendedName>
</protein>
<dbReference type="AlphaFoldDB" id="A0A9D2F294"/>
<evidence type="ECO:0000256" key="5">
    <source>
        <dbReference type="ARBA" id="ARBA00022801"/>
    </source>
</evidence>
<comment type="caution">
    <text evidence="13">The sequence shown here is derived from an EMBL/GenBank/DDBJ whole genome shotgun (WGS) entry which is preliminary data.</text>
</comment>
<dbReference type="GO" id="GO:0003677">
    <property type="term" value="F:DNA binding"/>
    <property type="evidence" value="ECO:0007669"/>
    <property type="project" value="UniProtKB-KW"/>
</dbReference>
<dbReference type="GO" id="GO:0016787">
    <property type="term" value="F:hydrolase activity"/>
    <property type="evidence" value="ECO:0007669"/>
    <property type="project" value="UniProtKB-KW"/>
</dbReference>
<dbReference type="Proteomes" id="UP000824031">
    <property type="component" value="Unassembled WGS sequence"/>
</dbReference>
<dbReference type="Pfam" id="PF03796">
    <property type="entry name" value="DnaB_C"/>
    <property type="match status" value="1"/>
</dbReference>
<evidence type="ECO:0000256" key="11">
    <source>
        <dbReference type="ARBA" id="ARBA00048954"/>
    </source>
</evidence>
<keyword evidence="2" id="KW-0639">Primosome</keyword>
<keyword evidence="5" id="KW-0378">Hydrolase</keyword>
<dbReference type="GO" id="GO:0043139">
    <property type="term" value="F:5'-3' DNA helicase activity"/>
    <property type="evidence" value="ECO:0007669"/>
    <property type="project" value="UniProtKB-EC"/>
</dbReference>
<dbReference type="EC" id="5.6.2.3" evidence="10"/>
<dbReference type="Gene3D" id="3.40.50.300">
    <property type="entry name" value="P-loop containing nucleotide triphosphate hydrolases"/>
    <property type="match status" value="1"/>
</dbReference>
<keyword evidence="4" id="KW-0547">Nucleotide-binding</keyword>
<dbReference type="GO" id="GO:0006269">
    <property type="term" value="P:DNA replication, synthesis of primer"/>
    <property type="evidence" value="ECO:0007669"/>
    <property type="project" value="UniProtKB-KW"/>
</dbReference>
<dbReference type="GO" id="GO:0005524">
    <property type="term" value="F:ATP binding"/>
    <property type="evidence" value="ECO:0007669"/>
    <property type="project" value="UniProtKB-KW"/>
</dbReference>
<comment type="similarity">
    <text evidence="1">Belongs to the helicase family. DnaB subfamily.</text>
</comment>
<evidence type="ECO:0000256" key="1">
    <source>
        <dbReference type="ARBA" id="ARBA00008428"/>
    </source>
</evidence>
<evidence type="ECO:0000256" key="10">
    <source>
        <dbReference type="ARBA" id="ARBA00044969"/>
    </source>
</evidence>
<dbReference type="GO" id="GO:1990077">
    <property type="term" value="C:primosome complex"/>
    <property type="evidence" value="ECO:0007669"/>
    <property type="project" value="UniProtKB-KW"/>
</dbReference>
<dbReference type="PANTHER" id="PTHR30153:SF2">
    <property type="entry name" value="REPLICATIVE DNA HELICASE"/>
    <property type="match status" value="1"/>
</dbReference>
<evidence type="ECO:0000256" key="4">
    <source>
        <dbReference type="ARBA" id="ARBA00022741"/>
    </source>
</evidence>
<evidence type="ECO:0000313" key="13">
    <source>
        <dbReference type="EMBL" id="HIZ48328.1"/>
    </source>
</evidence>
<keyword evidence="6 13" id="KW-0347">Helicase</keyword>
<dbReference type="InterPro" id="IPR036185">
    <property type="entry name" value="DNA_heli_DnaB-like_N_sf"/>
</dbReference>
<dbReference type="InterPro" id="IPR027417">
    <property type="entry name" value="P-loop_NTPase"/>
</dbReference>
<proteinExistence type="inferred from homology"/>
<evidence type="ECO:0000256" key="6">
    <source>
        <dbReference type="ARBA" id="ARBA00022806"/>
    </source>
</evidence>
<evidence type="ECO:0000313" key="14">
    <source>
        <dbReference type="Proteomes" id="UP000824031"/>
    </source>
</evidence>
<dbReference type="PANTHER" id="PTHR30153">
    <property type="entry name" value="REPLICATIVE DNA HELICASE DNAB"/>
    <property type="match status" value="1"/>
</dbReference>
<dbReference type="GO" id="GO:0005829">
    <property type="term" value="C:cytosol"/>
    <property type="evidence" value="ECO:0007669"/>
    <property type="project" value="TreeGrafter"/>
</dbReference>
<dbReference type="InterPro" id="IPR007694">
    <property type="entry name" value="DNA_helicase_DnaB-like_C"/>
</dbReference>
<keyword evidence="3" id="KW-0235">DNA replication</keyword>
<accession>A0A9D2F294</accession>
<dbReference type="Pfam" id="PF00772">
    <property type="entry name" value="DnaB"/>
    <property type="match status" value="1"/>
</dbReference>
<feature type="domain" description="SF4 helicase" evidence="12">
    <location>
        <begin position="159"/>
        <end position="422"/>
    </location>
</feature>
<reference evidence="13" key="2">
    <citation type="submission" date="2021-04" db="EMBL/GenBank/DDBJ databases">
        <authorList>
            <person name="Gilroy R."/>
        </authorList>
    </citation>
    <scope>NUCLEOTIDE SEQUENCE</scope>
    <source>
        <strain evidence="13">3436</strain>
    </source>
</reference>
<dbReference type="InterPro" id="IPR007693">
    <property type="entry name" value="DNA_helicase_DnaB-like_N"/>
</dbReference>